<reference evidence="1" key="1">
    <citation type="submission" date="2019-08" db="EMBL/GenBank/DDBJ databases">
        <authorList>
            <person name="Kucharzyk K."/>
            <person name="Murdoch R.W."/>
            <person name="Higgins S."/>
            <person name="Loffler F."/>
        </authorList>
    </citation>
    <scope>NUCLEOTIDE SEQUENCE</scope>
</reference>
<dbReference type="EMBL" id="VSSQ01071859">
    <property type="protein sequence ID" value="MPN23378.1"/>
    <property type="molecule type" value="Genomic_DNA"/>
</dbReference>
<name>A0A645G902_9ZZZZ</name>
<dbReference type="InterPro" id="IPR010181">
    <property type="entry name" value="CGCAxxGCC_motif"/>
</dbReference>
<proteinExistence type="predicted"/>
<dbReference type="Pfam" id="PF09719">
    <property type="entry name" value="C_GCAxxG_C_C"/>
    <property type="match status" value="1"/>
</dbReference>
<organism evidence="1">
    <name type="scientific">bioreactor metagenome</name>
    <dbReference type="NCBI Taxonomy" id="1076179"/>
    <lineage>
        <taxon>unclassified sequences</taxon>
        <taxon>metagenomes</taxon>
        <taxon>ecological metagenomes</taxon>
    </lineage>
</organism>
<accession>A0A645G902</accession>
<protein>
    <recommendedName>
        <fullName evidence="2">C_GCAxxG_C_C family protein</fullName>
    </recommendedName>
</protein>
<gene>
    <name evidence="1" type="ORF">SDC9_170766</name>
</gene>
<evidence type="ECO:0000313" key="1">
    <source>
        <dbReference type="EMBL" id="MPN23378.1"/>
    </source>
</evidence>
<evidence type="ECO:0008006" key="2">
    <source>
        <dbReference type="Google" id="ProtNLM"/>
    </source>
</evidence>
<comment type="caution">
    <text evidence="1">The sequence shown here is derived from an EMBL/GenBank/DDBJ whole genome shotgun (WGS) entry which is preliminary data.</text>
</comment>
<sequence>MSKRVEKALELFSSGFNCSQAVVGAFCKQFGMDEQLSMKLACGFAGGLRCGEVCPEIIEAAVLLLEEMGF</sequence>
<dbReference type="AlphaFoldDB" id="A0A645G902"/>